<dbReference type="PROSITE" id="PS51257">
    <property type="entry name" value="PROKAR_LIPOPROTEIN"/>
    <property type="match status" value="1"/>
</dbReference>
<evidence type="ECO:0000313" key="2">
    <source>
        <dbReference type="Proteomes" id="UP000587760"/>
    </source>
</evidence>
<accession>A0A841RBS3</accession>
<protein>
    <recommendedName>
        <fullName evidence="3">Lipoprotein</fullName>
    </recommendedName>
</protein>
<name>A0A841RBS3_9SPIO</name>
<dbReference type="AlphaFoldDB" id="A0A841RBS3"/>
<dbReference type="RefSeq" id="WP_184746711.1">
    <property type="nucleotide sequence ID" value="NZ_JACHGJ010000003.1"/>
</dbReference>
<proteinExistence type="predicted"/>
<organism evidence="1 2">
    <name type="scientific">Spirochaeta isovalerica</name>
    <dbReference type="NCBI Taxonomy" id="150"/>
    <lineage>
        <taxon>Bacteria</taxon>
        <taxon>Pseudomonadati</taxon>
        <taxon>Spirochaetota</taxon>
        <taxon>Spirochaetia</taxon>
        <taxon>Spirochaetales</taxon>
        <taxon>Spirochaetaceae</taxon>
        <taxon>Spirochaeta</taxon>
    </lineage>
</organism>
<dbReference type="EMBL" id="JACHGJ010000003">
    <property type="protein sequence ID" value="MBB6480460.1"/>
    <property type="molecule type" value="Genomic_DNA"/>
</dbReference>
<reference evidence="1 2" key="1">
    <citation type="submission" date="2020-08" db="EMBL/GenBank/DDBJ databases">
        <title>Genomic Encyclopedia of Type Strains, Phase IV (KMG-IV): sequencing the most valuable type-strain genomes for metagenomic binning, comparative biology and taxonomic classification.</title>
        <authorList>
            <person name="Goeker M."/>
        </authorList>
    </citation>
    <scope>NUCLEOTIDE SEQUENCE [LARGE SCALE GENOMIC DNA]</scope>
    <source>
        <strain evidence="1 2">DSM 2461</strain>
    </source>
</reference>
<evidence type="ECO:0008006" key="3">
    <source>
        <dbReference type="Google" id="ProtNLM"/>
    </source>
</evidence>
<gene>
    <name evidence="1" type="ORF">HNR50_002123</name>
</gene>
<comment type="caution">
    <text evidence="1">The sequence shown here is derived from an EMBL/GenBank/DDBJ whole genome shotgun (WGS) entry which is preliminary data.</text>
</comment>
<keyword evidence="2" id="KW-1185">Reference proteome</keyword>
<dbReference type="Proteomes" id="UP000587760">
    <property type="component" value="Unassembled WGS sequence"/>
</dbReference>
<evidence type="ECO:0000313" key="1">
    <source>
        <dbReference type="EMBL" id="MBB6480460.1"/>
    </source>
</evidence>
<sequence length="236" mass="26351">MKKITAAILVSLIFFSCTMKNEINLEKDGSGTASVEINLKSFVLPTIEDLAEISPDVDPDEMLNPETIKAQMEENPEVRNVRASRPLKNRIKLSFDFGSVENLFNQAEDDVQNSGLIRIEESGDKMKLTLTVNKETYRGFSHLIPNMDDPTMAALAPDPDMVVEESEYLDMIEFFFGEDGPAGVMDSSLDMTINVNGTILDQKGGTKVDNNTVEFKVPLIRVLLLDTNLEYSVTYR</sequence>